<reference evidence="6" key="1">
    <citation type="submission" date="2019-08" db="EMBL/GenBank/DDBJ databases">
        <authorList>
            <person name="Kucharzyk K."/>
            <person name="Murdoch R.W."/>
            <person name="Higgins S."/>
            <person name="Loffler F."/>
        </authorList>
    </citation>
    <scope>NUCLEOTIDE SEQUENCE</scope>
</reference>
<evidence type="ECO:0000256" key="3">
    <source>
        <dbReference type="ARBA" id="ARBA00023163"/>
    </source>
</evidence>
<dbReference type="GO" id="GO:0043565">
    <property type="term" value="F:sequence-specific DNA binding"/>
    <property type="evidence" value="ECO:0007669"/>
    <property type="project" value="InterPro"/>
</dbReference>
<proteinExistence type="predicted"/>
<dbReference type="AlphaFoldDB" id="A0A644SMR0"/>
<comment type="caution">
    <text evidence="6">The sequence shown here is derived from an EMBL/GenBank/DDBJ whole genome shotgun (WGS) entry which is preliminary data.</text>
</comment>
<sequence length="254" mass="30252">MVSYYFLEVLKKMIILFILPLHYNDIDYPFIDSKIHQNSYVNFISFQTSPDSTAVNKDYQIDAEDLKSHIRKIEFYSRKNNVFLSIFIYLIVYYLHFNFLAKNRRSQKDRPRSSLEESILDKKEASTHQNINAETINEFTEKIILEGLKKFENKYSFLQKSITLGKLATELNTNVRYLSIVIKKHKAENFNQYLNGLRIQYIVVKLKYDEEFSKYKISYLSDLCGYSSPAAFTRYFFEIMRQTPSEYIKDISHD</sequence>
<dbReference type="SMART" id="SM00342">
    <property type="entry name" value="HTH_ARAC"/>
    <property type="match status" value="1"/>
</dbReference>
<keyword evidence="3" id="KW-0804">Transcription</keyword>
<name>A0A644SMR0_9ZZZZ</name>
<dbReference type="Gene3D" id="1.10.10.60">
    <property type="entry name" value="Homeodomain-like"/>
    <property type="match status" value="2"/>
</dbReference>
<keyword evidence="2" id="KW-0238">DNA-binding</keyword>
<evidence type="ECO:0000313" key="6">
    <source>
        <dbReference type="EMBL" id="MPL55939.1"/>
    </source>
</evidence>
<dbReference type="InterPro" id="IPR018060">
    <property type="entry name" value="HTH_AraC"/>
</dbReference>
<feature type="domain" description="HTH araC/xylS-type" evidence="5">
    <location>
        <begin position="158"/>
        <end position="250"/>
    </location>
</feature>
<keyword evidence="4" id="KW-0472">Membrane</keyword>
<dbReference type="Pfam" id="PF12833">
    <property type="entry name" value="HTH_18"/>
    <property type="match status" value="1"/>
</dbReference>
<evidence type="ECO:0000256" key="4">
    <source>
        <dbReference type="SAM" id="Phobius"/>
    </source>
</evidence>
<dbReference type="PROSITE" id="PS01124">
    <property type="entry name" value="HTH_ARAC_FAMILY_2"/>
    <property type="match status" value="1"/>
</dbReference>
<keyword evidence="4" id="KW-0812">Transmembrane</keyword>
<dbReference type="EMBL" id="VSSQ01000002">
    <property type="protein sequence ID" value="MPL55939.1"/>
    <property type="molecule type" value="Genomic_DNA"/>
</dbReference>
<organism evidence="6">
    <name type="scientific">bioreactor metagenome</name>
    <dbReference type="NCBI Taxonomy" id="1076179"/>
    <lineage>
        <taxon>unclassified sequences</taxon>
        <taxon>metagenomes</taxon>
        <taxon>ecological metagenomes</taxon>
    </lineage>
</organism>
<evidence type="ECO:0000256" key="2">
    <source>
        <dbReference type="ARBA" id="ARBA00023125"/>
    </source>
</evidence>
<evidence type="ECO:0000259" key="5">
    <source>
        <dbReference type="PROSITE" id="PS01124"/>
    </source>
</evidence>
<accession>A0A644SMR0</accession>
<dbReference type="PANTHER" id="PTHR43280">
    <property type="entry name" value="ARAC-FAMILY TRANSCRIPTIONAL REGULATOR"/>
    <property type="match status" value="1"/>
</dbReference>
<dbReference type="PANTHER" id="PTHR43280:SF2">
    <property type="entry name" value="HTH-TYPE TRANSCRIPTIONAL REGULATOR EXSA"/>
    <property type="match status" value="1"/>
</dbReference>
<protein>
    <recommendedName>
        <fullName evidence="5">HTH araC/xylS-type domain-containing protein</fullName>
    </recommendedName>
</protein>
<feature type="transmembrane region" description="Helical" evidence="4">
    <location>
        <begin position="82"/>
        <end position="101"/>
    </location>
</feature>
<evidence type="ECO:0000256" key="1">
    <source>
        <dbReference type="ARBA" id="ARBA00023015"/>
    </source>
</evidence>
<keyword evidence="4" id="KW-1133">Transmembrane helix</keyword>
<dbReference type="GO" id="GO:0003700">
    <property type="term" value="F:DNA-binding transcription factor activity"/>
    <property type="evidence" value="ECO:0007669"/>
    <property type="project" value="InterPro"/>
</dbReference>
<keyword evidence="1" id="KW-0805">Transcription regulation</keyword>
<gene>
    <name evidence="6" type="ORF">SDC9_01421</name>
</gene>
<dbReference type="InterPro" id="IPR009057">
    <property type="entry name" value="Homeodomain-like_sf"/>
</dbReference>
<dbReference type="SUPFAM" id="SSF46689">
    <property type="entry name" value="Homeodomain-like"/>
    <property type="match status" value="1"/>
</dbReference>